<sequence length="459" mass="51821">MNEDELNDKSILYTLFCSTTRRSVEIPFRSKAKAASFMGWKDTCSFYTPDDIYECIDVSLSRSSSNIVLTLIAALTFDYFISQKIQRVFKPLQAEITPITFKDITLSSLHVAAALNDVDSVSHFVQSNKANELCGIKRFFEEDKSPLYYAVIYAANDVVHYLAQEVDVGVLHRCIRSVLTTGTSKMKSSKSLYLLQQRYLSIIFEKDKPHNIDKEKFDAIVNDSSYPIHHSIHLRYFSIALYLLRSHIFNINSLNENFLTPLQIAIESKCLETIRTITEYSDCNLLCKNVKGLTPLHLACESGCLDIVQHFINDKEIDVNIPTSNLDSPLHIACKNCHLNIVKFLTKDSKCDIEAVNRNSDRPIHVAVQSVNIDIVKHLISRNCNLNVKGQKGHTPLHYACIVGGQRGGFELVKILTSVPQCDINAFDNFNEGPIHKASRVGNLDIVSHLMKIKGKKCK</sequence>
<dbReference type="PROSITE" id="PS50088">
    <property type="entry name" value="ANK_REPEAT"/>
    <property type="match status" value="2"/>
</dbReference>
<dbReference type="PANTHER" id="PTHR24188:SF29">
    <property type="entry name" value="GH09064P"/>
    <property type="match status" value="1"/>
</dbReference>
<dbReference type="OrthoDB" id="194358at2759"/>
<accession>A0A1X7SLY0</accession>
<dbReference type="InterPro" id="IPR002110">
    <property type="entry name" value="Ankyrin_rpt"/>
</dbReference>
<dbReference type="SUPFAM" id="SSF48403">
    <property type="entry name" value="Ankyrin repeat"/>
    <property type="match status" value="1"/>
</dbReference>
<keyword evidence="1" id="KW-0677">Repeat</keyword>
<evidence type="ECO:0000256" key="1">
    <source>
        <dbReference type="ARBA" id="ARBA00022737"/>
    </source>
</evidence>
<dbReference type="Pfam" id="PF12796">
    <property type="entry name" value="Ank_2"/>
    <property type="match status" value="2"/>
</dbReference>
<dbReference type="InterPro" id="IPR036770">
    <property type="entry name" value="Ankyrin_rpt-contain_sf"/>
</dbReference>
<dbReference type="SMART" id="SM00248">
    <property type="entry name" value="ANK"/>
    <property type="match status" value="9"/>
</dbReference>
<evidence type="ECO:0000313" key="4">
    <source>
        <dbReference type="EnsemblMetazoa" id="Aqu2.1.03029_001"/>
    </source>
</evidence>
<protein>
    <submittedName>
        <fullName evidence="4">Uncharacterized protein</fullName>
    </submittedName>
</protein>
<feature type="repeat" description="ANK" evidence="3">
    <location>
        <begin position="359"/>
        <end position="391"/>
    </location>
</feature>
<dbReference type="Gene3D" id="1.25.40.20">
    <property type="entry name" value="Ankyrin repeat-containing domain"/>
    <property type="match status" value="2"/>
</dbReference>
<dbReference type="PANTHER" id="PTHR24188">
    <property type="entry name" value="ANKYRIN REPEAT PROTEIN"/>
    <property type="match status" value="1"/>
</dbReference>
<feature type="repeat" description="ANK" evidence="3">
    <location>
        <begin position="291"/>
        <end position="324"/>
    </location>
</feature>
<dbReference type="EnsemblMetazoa" id="Aqu2.1.03029_001">
    <property type="protein sequence ID" value="Aqu2.1.03029_001"/>
    <property type="gene ID" value="Aqu2.1.03029"/>
</dbReference>
<dbReference type="InParanoid" id="A0A1X7SLY0"/>
<evidence type="ECO:0000256" key="2">
    <source>
        <dbReference type="ARBA" id="ARBA00023043"/>
    </source>
</evidence>
<dbReference type="PRINTS" id="PR01415">
    <property type="entry name" value="ANKYRIN"/>
</dbReference>
<dbReference type="AlphaFoldDB" id="A0A1X7SLY0"/>
<evidence type="ECO:0000256" key="3">
    <source>
        <dbReference type="PROSITE-ProRule" id="PRU00023"/>
    </source>
</evidence>
<dbReference type="eggNOG" id="KOG0192">
    <property type="taxonomic scope" value="Eukaryota"/>
</dbReference>
<name>A0A1X7SLY0_AMPQE</name>
<dbReference type="PROSITE" id="PS50297">
    <property type="entry name" value="ANK_REP_REGION"/>
    <property type="match status" value="2"/>
</dbReference>
<proteinExistence type="predicted"/>
<dbReference type="STRING" id="400682.A0A1X7SLY0"/>
<organism evidence="4">
    <name type="scientific">Amphimedon queenslandica</name>
    <name type="common">Sponge</name>
    <dbReference type="NCBI Taxonomy" id="400682"/>
    <lineage>
        <taxon>Eukaryota</taxon>
        <taxon>Metazoa</taxon>
        <taxon>Porifera</taxon>
        <taxon>Demospongiae</taxon>
        <taxon>Heteroscleromorpha</taxon>
        <taxon>Haplosclerida</taxon>
        <taxon>Niphatidae</taxon>
        <taxon>Amphimedon</taxon>
    </lineage>
</organism>
<keyword evidence="2 3" id="KW-0040">ANK repeat</keyword>
<reference evidence="4" key="1">
    <citation type="submission" date="2017-05" db="UniProtKB">
        <authorList>
            <consortium name="EnsemblMetazoa"/>
        </authorList>
    </citation>
    <scope>IDENTIFICATION</scope>
</reference>